<dbReference type="InterPro" id="IPR000210">
    <property type="entry name" value="BTB/POZ_dom"/>
</dbReference>
<evidence type="ECO:0000313" key="3">
    <source>
        <dbReference type="Proteomes" id="UP000827092"/>
    </source>
</evidence>
<proteinExistence type="predicted"/>
<organism evidence="2 3">
    <name type="scientific">Oedothorax gibbosus</name>
    <dbReference type="NCBI Taxonomy" id="931172"/>
    <lineage>
        <taxon>Eukaryota</taxon>
        <taxon>Metazoa</taxon>
        <taxon>Ecdysozoa</taxon>
        <taxon>Arthropoda</taxon>
        <taxon>Chelicerata</taxon>
        <taxon>Arachnida</taxon>
        <taxon>Araneae</taxon>
        <taxon>Araneomorphae</taxon>
        <taxon>Entelegynae</taxon>
        <taxon>Araneoidea</taxon>
        <taxon>Linyphiidae</taxon>
        <taxon>Erigoninae</taxon>
        <taxon>Oedothorax</taxon>
    </lineage>
</organism>
<reference evidence="2 3" key="1">
    <citation type="journal article" date="2022" name="Nat. Ecol. Evol.">
        <title>A masculinizing supergene underlies an exaggerated male reproductive morph in a spider.</title>
        <authorList>
            <person name="Hendrickx F."/>
            <person name="De Corte Z."/>
            <person name="Sonet G."/>
            <person name="Van Belleghem S.M."/>
            <person name="Kostlbacher S."/>
            <person name="Vangestel C."/>
        </authorList>
    </citation>
    <scope>NUCLEOTIDE SEQUENCE [LARGE SCALE GENOMIC DNA]</scope>
    <source>
        <strain evidence="2">W744_W776</strain>
    </source>
</reference>
<dbReference type="InterPro" id="IPR011333">
    <property type="entry name" value="SKP1/BTB/POZ_sf"/>
</dbReference>
<dbReference type="EMBL" id="JAFNEN010000325">
    <property type="protein sequence ID" value="KAG8185772.1"/>
    <property type="molecule type" value="Genomic_DNA"/>
</dbReference>
<dbReference type="Gene3D" id="3.30.710.10">
    <property type="entry name" value="Potassium Channel Kv1.1, Chain A"/>
    <property type="match status" value="1"/>
</dbReference>
<dbReference type="PROSITE" id="PS50097">
    <property type="entry name" value="BTB"/>
    <property type="match status" value="1"/>
</dbReference>
<accession>A0AAV6UNH3</accession>
<name>A0AAV6UNH3_9ARAC</name>
<dbReference type="PANTHER" id="PTHR24413">
    <property type="entry name" value="SPECKLE-TYPE POZ PROTEIN"/>
    <property type="match status" value="1"/>
</dbReference>
<protein>
    <recommendedName>
        <fullName evidence="1">BTB domain-containing protein</fullName>
    </recommendedName>
</protein>
<gene>
    <name evidence="2" type="ORF">JTE90_000753</name>
</gene>
<dbReference type="AlphaFoldDB" id="A0AAV6UNH3"/>
<keyword evidence="3" id="KW-1185">Reference proteome</keyword>
<sequence>MSIETTSSSSLSFSIAAGTESTKIGQINSTKWFMVFNWKPTSAYGYDLKSVKLVRLGKSDEIFIVLIDIENLCKNFLVCFNNEQAHANIFNNNFVAAFDNTDELKGTITIVNLEVCRSTNQNNESPLNAAVSKPIDPLPKLSEDLHSLLTDPSMFADVTLKCTGSDFPAHKCILSTRSPVFAAMFRNEDMQENQKGIIDIVDIKEDVVQAMLKYIYGAKIDDLTHFMSGDLLFAADKYEIEGLKQICVDILKNTLEMESVLQVLVLGYLHDEGLKKYTIQFICEQNLFRKLKETEEWDLVQKNHPSLAMEILTSVVNYLDDLKSPSTDDIPCWDHLIKEPTTTPEGDADWLPLADPGWGIGVRYHPAPGEARAPSTNIFN</sequence>
<evidence type="ECO:0000259" key="1">
    <source>
        <dbReference type="PROSITE" id="PS50097"/>
    </source>
</evidence>
<comment type="caution">
    <text evidence="2">The sequence shown here is derived from an EMBL/GenBank/DDBJ whole genome shotgun (WGS) entry which is preliminary data.</text>
</comment>
<dbReference type="Pfam" id="PF00651">
    <property type="entry name" value="BTB"/>
    <property type="match status" value="1"/>
</dbReference>
<dbReference type="Proteomes" id="UP000827092">
    <property type="component" value="Unassembled WGS sequence"/>
</dbReference>
<dbReference type="SMART" id="SM00225">
    <property type="entry name" value="BTB"/>
    <property type="match status" value="1"/>
</dbReference>
<evidence type="ECO:0000313" key="2">
    <source>
        <dbReference type="EMBL" id="KAG8185772.1"/>
    </source>
</evidence>
<feature type="domain" description="BTB" evidence="1">
    <location>
        <begin position="156"/>
        <end position="221"/>
    </location>
</feature>
<dbReference type="Gene3D" id="1.25.40.420">
    <property type="match status" value="1"/>
</dbReference>
<dbReference type="FunFam" id="3.30.710.10:FF:000159">
    <property type="entry name" value="Speckle-type POZ protein B"/>
    <property type="match status" value="1"/>
</dbReference>
<dbReference type="SUPFAM" id="SSF54695">
    <property type="entry name" value="POZ domain"/>
    <property type="match status" value="1"/>
</dbReference>